<proteinExistence type="predicted"/>
<protein>
    <submittedName>
        <fullName evidence="1">Uncharacterized protein</fullName>
    </submittedName>
</protein>
<name>A0A2D4PI18_MICSU</name>
<dbReference type="AlphaFoldDB" id="A0A2D4PI18"/>
<reference evidence="1" key="1">
    <citation type="submission" date="2017-07" db="EMBL/GenBank/DDBJ databases">
        <authorList>
            <person name="Mikheyev A."/>
            <person name="Grau M."/>
        </authorList>
    </citation>
    <scope>NUCLEOTIDE SEQUENCE</scope>
    <source>
        <tissue evidence="1">Venom_gland</tissue>
    </source>
</reference>
<evidence type="ECO:0000313" key="1">
    <source>
        <dbReference type="EMBL" id="LAB56879.1"/>
    </source>
</evidence>
<sequence length="108" mass="12193">MKPTILYASDFQIFADLNGNVNKNSQFSLIFEWCLFSKNVSTYTLIPGYSGTIKYLPVHYSVNNSVLLYLNLDLSFKGLLIQDESVDMQKCSSEWGKKRFGCCSSPGL</sequence>
<dbReference type="EMBL" id="IACN01059758">
    <property type="protein sequence ID" value="LAB56879.1"/>
    <property type="molecule type" value="Transcribed_RNA"/>
</dbReference>
<accession>A0A2D4PI18</accession>
<organism evidence="1">
    <name type="scientific">Micrurus surinamensis</name>
    <name type="common">Surinam coral snake</name>
    <dbReference type="NCBI Taxonomy" id="129470"/>
    <lineage>
        <taxon>Eukaryota</taxon>
        <taxon>Metazoa</taxon>
        <taxon>Chordata</taxon>
        <taxon>Craniata</taxon>
        <taxon>Vertebrata</taxon>
        <taxon>Euteleostomi</taxon>
        <taxon>Lepidosauria</taxon>
        <taxon>Squamata</taxon>
        <taxon>Bifurcata</taxon>
        <taxon>Unidentata</taxon>
        <taxon>Episquamata</taxon>
        <taxon>Toxicofera</taxon>
        <taxon>Serpentes</taxon>
        <taxon>Colubroidea</taxon>
        <taxon>Elapidae</taxon>
        <taxon>Elapinae</taxon>
        <taxon>Micrurus</taxon>
    </lineage>
</organism>
<reference evidence="1" key="2">
    <citation type="submission" date="2017-11" db="EMBL/GenBank/DDBJ databases">
        <title>Coralsnake Venomics: Analyses of Venom Gland Transcriptomes and Proteomes of Six Brazilian Taxa.</title>
        <authorList>
            <person name="Aird S.D."/>
            <person name="Jorge da Silva N."/>
            <person name="Qiu L."/>
            <person name="Villar-Briones A."/>
            <person name="Aparecida-Saddi V."/>
            <person name="Campos-Telles M.P."/>
            <person name="Grau M."/>
            <person name="Mikheyev A.S."/>
        </authorList>
    </citation>
    <scope>NUCLEOTIDE SEQUENCE</scope>
    <source>
        <tissue evidence="1">Venom_gland</tissue>
    </source>
</reference>